<feature type="region of interest" description="Disordered" evidence="10">
    <location>
        <begin position="41"/>
        <end position="85"/>
    </location>
</feature>
<comment type="caution">
    <text evidence="12">The sequence shown here is derived from an EMBL/GenBank/DDBJ whole genome shotgun (WGS) entry which is preliminary data.</text>
</comment>
<name>A0ABR8AAJ5_9CYAN</name>
<evidence type="ECO:0000256" key="6">
    <source>
        <dbReference type="ARBA" id="ARBA00022960"/>
    </source>
</evidence>
<comment type="similarity">
    <text evidence="2">Belongs to the YkuD family.</text>
</comment>
<dbReference type="InterPro" id="IPR038063">
    <property type="entry name" value="Transpep_catalytic_dom"/>
</dbReference>
<evidence type="ECO:0000313" key="12">
    <source>
        <dbReference type="EMBL" id="MBD2196966.1"/>
    </source>
</evidence>
<keyword evidence="4" id="KW-0808">Transferase</keyword>
<evidence type="ECO:0000256" key="4">
    <source>
        <dbReference type="ARBA" id="ARBA00022679"/>
    </source>
</evidence>
<keyword evidence="7 9" id="KW-0573">Peptidoglycan synthesis</keyword>
<keyword evidence="3" id="KW-0328">Glycosyltransferase</keyword>
<sequence length="264" mass="29446">MVRNESVTKIIMWLCFGTAILSLAVHWHVIKAGQQFEQQAATKRNSSSTEALGASVPSVKRTQRKSTSQSPMTTKFHHPKPETASKNVAMATEASQSNRLVSPERKLNATSFLPQSLLPQISAQQQFFNSNKQTADRNQVVVDLSDRRAYVFQQEVVIASYPIAVGKKGWETPTGTFQVMHKQHNPIWRHPITNKVFEPGADSPLGDRWIGFWSDGHNEIGFHGTPDNSSMGTAISHGCLRMRNPDVRLLYQQVGVGTQIVVRE</sequence>
<feature type="active site" description="Nucleophile" evidence="9">
    <location>
        <position position="239"/>
    </location>
</feature>
<dbReference type="EMBL" id="JACJQH010000023">
    <property type="protein sequence ID" value="MBD2196966.1"/>
    <property type="molecule type" value="Genomic_DNA"/>
</dbReference>
<keyword evidence="13" id="KW-1185">Reference proteome</keyword>
<evidence type="ECO:0000313" key="13">
    <source>
        <dbReference type="Proteomes" id="UP000658514"/>
    </source>
</evidence>
<proteinExistence type="inferred from homology"/>
<evidence type="ECO:0000256" key="8">
    <source>
        <dbReference type="ARBA" id="ARBA00023316"/>
    </source>
</evidence>
<dbReference type="CDD" id="cd16913">
    <property type="entry name" value="YkuD_like"/>
    <property type="match status" value="1"/>
</dbReference>
<evidence type="ECO:0000256" key="7">
    <source>
        <dbReference type="ARBA" id="ARBA00022984"/>
    </source>
</evidence>
<keyword evidence="5" id="KW-0378">Hydrolase</keyword>
<feature type="domain" description="L,D-TPase catalytic" evidence="11">
    <location>
        <begin position="138"/>
        <end position="263"/>
    </location>
</feature>
<dbReference type="RefSeq" id="WP_190543086.1">
    <property type="nucleotide sequence ID" value="NZ_CAWPNO010000055.1"/>
</dbReference>
<accession>A0ABR8AAJ5</accession>
<evidence type="ECO:0000256" key="9">
    <source>
        <dbReference type="PROSITE-ProRule" id="PRU01373"/>
    </source>
</evidence>
<dbReference type="Gene3D" id="2.40.440.10">
    <property type="entry name" value="L,D-transpeptidase catalytic domain-like"/>
    <property type="match status" value="1"/>
</dbReference>
<dbReference type="PANTHER" id="PTHR30582:SF24">
    <property type="entry name" value="L,D-TRANSPEPTIDASE ERFK_SRFK-RELATED"/>
    <property type="match status" value="1"/>
</dbReference>
<gene>
    <name evidence="12" type="ORF">H6G24_15930</name>
</gene>
<evidence type="ECO:0000256" key="2">
    <source>
        <dbReference type="ARBA" id="ARBA00005992"/>
    </source>
</evidence>
<feature type="compositionally biased region" description="Polar residues" evidence="10">
    <location>
        <begin position="41"/>
        <end position="50"/>
    </location>
</feature>
<evidence type="ECO:0000256" key="5">
    <source>
        <dbReference type="ARBA" id="ARBA00022801"/>
    </source>
</evidence>
<evidence type="ECO:0000256" key="1">
    <source>
        <dbReference type="ARBA" id="ARBA00004752"/>
    </source>
</evidence>
<keyword evidence="6 9" id="KW-0133">Cell shape</keyword>
<dbReference type="PROSITE" id="PS52029">
    <property type="entry name" value="LD_TPASE"/>
    <property type="match status" value="1"/>
</dbReference>
<reference evidence="12 13" key="1">
    <citation type="journal article" date="2020" name="ISME J.">
        <title>Comparative genomics reveals insights into cyanobacterial evolution and habitat adaptation.</title>
        <authorList>
            <person name="Chen M.Y."/>
            <person name="Teng W.K."/>
            <person name="Zhao L."/>
            <person name="Hu C.X."/>
            <person name="Zhou Y.K."/>
            <person name="Han B.P."/>
            <person name="Song L.R."/>
            <person name="Shu W.S."/>
        </authorList>
    </citation>
    <scope>NUCLEOTIDE SEQUENCE [LARGE SCALE GENOMIC DNA]</scope>
    <source>
        <strain evidence="12 13">FACHB-288</strain>
    </source>
</reference>
<keyword evidence="8 9" id="KW-0961">Cell wall biogenesis/degradation</keyword>
<protein>
    <submittedName>
        <fullName evidence="12">L,D-transpeptidase</fullName>
    </submittedName>
</protein>
<dbReference type="Proteomes" id="UP000658514">
    <property type="component" value="Unassembled WGS sequence"/>
</dbReference>
<evidence type="ECO:0000256" key="3">
    <source>
        <dbReference type="ARBA" id="ARBA00022676"/>
    </source>
</evidence>
<evidence type="ECO:0000256" key="10">
    <source>
        <dbReference type="SAM" id="MobiDB-lite"/>
    </source>
</evidence>
<dbReference type="InterPro" id="IPR005490">
    <property type="entry name" value="LD_TPept_cat_dom"/>
</dbReference>
<evidence type="ECO:0000259" key="11">
    <source>
        <dbReference type="PROSITE" id="PS52029"/>
    </source>
</evidence>
<dbReference type="PANTHER" id="PTHR30582">
    <property type="entry name" value="L,D-TRANSPEPTIDASE"/>
    <property type="match status" value="1"/>
</dbReference>
<dbReference type="Pfam" id="PF03734">
    <property type="entry name" value="YkuD"/>
    <property type="match status" value="1"/>
</dbReference>
<organism evidence="12 13">
    <name type="scientific">Calothrix parietina FACHB-288</name>
    <dbReference type="NCBI Taxonomy" id="2692896"/>
    <lineage>
        <taxon>Bacteria</taxon>
        <taxon>Bacillati</taxon>
        <taxon>Cyanobacteriota</taxon>
        <taxon>Cyanophyceae</taxon>
        <taxon>Nostocales</taxon>
        <taxon>Calotrichaceae</taxon>
        <taxon>Calothrix</taxon>
    </lineage>
</organism>
<dbReference type="InterPro" id="IPR050979">
    <property type="entry name" value="LD-transpeptidase"/>
</dbReference>
<feature type="active site" description="Proton donor/acceptor" evidence="9">
    <location>
        <position position="223"/>
    </location>
</feature>
<dbReference type="SUPFAM" id="SSF141523">
    <property type="entry name" value="L,D-transpeptidase catalytic domain-like"/>
    <property type="match status" value="1"/>
</dbReference>
<comment type="pathway">
    <text evidence="1 9">Cell wall biogenesis; peptidoglycan biosynthesis.</text>
</comment>